<dbReference type="Pfam" id="PF01480">
    <property type="entry name" value="PWI"/>
    <property type="match status" value="1"/>
</dbReference>
<protein>
    <recommendedName>
        <fullName evidence="2">PWI domain-containing protein</fullName>
    </recommendedName>
</protein>
<feature type="compositionally biased region" description="Low complexity" evidence="1">
    <location>
        <begin position="566"/>
        <end position="577"/>
    </location>
</feature>
<dbReference type="EMBL" id="CP031389">
    <property type="protein sequence ID" value="QPH09579.1"/>
    <property type="molecule type" value="Genomic_DNA"/>
</dbReference>
<feature type="domain" description="PWI" evidence="2">
    <location>
        <begin position="659"/>
        <end position="777"/>
    </location>
</feature>
<evidence type="ECO:0000259" key="2">
    <source>
        <dbReference type="PROSITE" id="PS51025"/>
    </source>
</evidence>
<dbReference type="AlphaFoldDB" id="A0A7S9KV77"/>
<feature type="compositionally biased region" description="Basic and acidic residues" evidence="1">
    <location>
        <begin position="525"/>
        <end position="547"/>
    </location>
</feature>
<dbReference type="InterPro" id="IPR002483">
    <property type="entry name" value="PWI_dom"/>
</dbReference>
<name>A0A7S9KV77_EPIFF</name>
<evidence type="ECO:0000313" key="4">
    <source>
        <dbReference type="Proteomes" id="UP000594364"/>
    </source>
</evidence>
<dbReference type="PANTHER" id="PTHR18806:SF4">
    <property type="entry name" value="RNA-BINDING PROTEIN 25"/>
    <property type="match status" value="1"/>
</dbReference>
<reference evidence="3 4" key="1">
    <citation type="journal article" date="2018" name="PLoS Genet.">
        <title>Repeat elements organise 3D genome structure and mediate transcription in the filamentous fungus Epichloe festucae.</title>
        <authorList>
            <person name="Winter D.J."/>
            <person name="Ganley A.R.D."/>
            <person name="Young C.A."/>
            <person name="Liachko I."/>
            <person name="Schardl C.L."/>
            <person name="Dupont P.Y."/>
            <person name="Berry D."/>
            <person name="Ram A."/>
            <person name="Scott B."/>
            <person name="Cox M.P."/>
        </authorList>
    </citation>
    <scope>NUCLEOTIDE SEQUENCE [LARGE SCALE GENOMIC DNA]</scope>
    <source>
        <strain evidence="3 4">Fl1</strain>
    </source>
</reference>
<evidence type="ECO:0000256" key="1">
    <source>
        <dbReference type="SAM" id="MobiDB-lite"/>
    </source>
</evidence>
<feature type="compositionally biased region" description="Basic and acidic residues" evidence="1">
    <location>
        <begin position="474"/>
        <end position="517"/>
    </location>
</feature>
<feature type="compositionally biased region" description="Basic and acidic residues" evidence="1">
    <location>
        <begin position="440"/>
        <end position="466"/>
    </location>
</feature>
<feature type="region of interest" description="Disordered" evidence="1">
    <location>
        <begin position="90"/>
        <end position="131"/>
    </location>
</feature>
<accession>A0A7S9KV77</accession>
<feature type="compositionally biased region" description="Basic and acidic residues" evidence="1">
    <location>
        <begin position="352"/>
        <end position="366"/>
    </location>
</feature>
<sequence length="777" mass="85519">MSYNQYGGNPYGMPPGYGGGYGAPPPGMNAPPGLGAPPGMAAPPGMSAPPGMQQANAPRSGRPGGLPANFQAPANMPNINFNAPVIRLGTSAPATEGGRGDRSQSSGGGGGRPGVGMERGSEQSRGAAARETVQTLVPPTNDERLRTIMLHQIPDGVCGDDGVRKLLGSIGALRKWESFASVMDEHKGTRFGFALFEDANSLFNAVKLLYEQNVEVPVHRQTGTKEPAPEDDNFEGFAKRRLEVAVDPATLKHVESFEERRADDVDAAGRLESAKAELKRALRDLFYPPLSNGTDVDGDTAMKNGIDENVEVVNIPIAQEDELADIPAEMREVVAGEIAAFRERSNQRDLERLRKEEEAEEMERRRNGSSRQTAGANNIPLGPRGAVPNAPSGPRGQNGASKGVSFVNGEFGINRAEEESDASDEEIHRRHTQGQEADDERAYMDAERKWGNRERSKQSALDREQDREEQEAESEQRKKDEQLEREKSWNDEREASRKSHPYYRDHGTWARKRGLDRADEESKDDADRRAENEERRREQAQMEKARGMADSFLDQQAEELDRREAATAAAAAAAAAAPPQPFKLSLGAAAQKAQASRGPQRRTIAEVEGLLDDEDTEQLSKRTLVPIQMEPITGAAAMSEEEISQAVRALAQEIPSEKEGLWNWEVKWDYMDDSVVREKLRPFVEKKVVDYLGVQEEMLVEAVEEHLRRHGTAAALVEELEGASVFSPKSHPLLSSPLQCRDPTRGLLRRKSGTTLLTTSRHWTKTQKIWSRSCGGW</sequence>
<feature type="compositionally biased region" description="Low complexity" evidence="1">
    <location>
        <begin position="30"/>
        <end position="52"/>
    </location>
</feature>
<dbReference type="GO" id="GO:0003729">
    <property type="term" value="F:mRNA binding"/>
    <property type="evidence" value="ECO:0007669"/>
    <property type="project" value="TreeGrafter"/>
</dbReference>
<dbReference type="Proteomes" id="UP000594364">
    <property type="component" value="Chromosome 5"/>
</dbReference>
<dbReference type="PANTHER" id="PTHR18806">
    <property type="entry name" value="RBM25 PROTEIN"/>
    <property type="match status" value="1"/>
</dbReference>
<organism evidence="3 4">
    <name type="scientific">Epichloe festucae (strain Fl1)</name>
    <dbReference type="NCBI Taxonomy" id="877507"/>
    <lineage>
        <taxon>Eukaryota</taxon>
        <taxon>Fungi</taxon>
        <taxon>Dikarya</taxon>
        <taxon>Ascomycota</taxon>
        <taxon>Pezizomycotina</taxon>
        <taxon>Sordariomycetes</taxon>
        <taxon>Hypocreomycetidae</taxon>
        <taxon>Hypocreales</taxon>
        <taxon>Clavicipitaceae</taxon>
        <taxon>Epichloe</taxon>
    </lineage>
</organism>
<dbReference type="GO" id="GO:0005681">
    <property type="term" value="C:spliceosomal complex"/>
    <property type="evidence" value="ECO:0007669"/>
    <property type="project" value="TreeGrafter"/>
</dbReference>
<gene>
    <name evidence="3" type="ORF">C2857_000441</name>
</gene>
<dbReference type="Gene3D" id="1.20.1390.10">
    <property type="entry name" value="PWI domain"/>
    <property type="match status" value="1"/>
</dbReference>
<dbReference type="SMART" id="SM00311">
    <property type="entry name" value="PWI"/>
    <property type="match status" value="1"/>
</dbReference>
<dbReference type="OrthoDB" id="6275295at2759"/>
<feature type="region of interest" description="Disordered" evidence="1">
    <location>
        <begin position="17"/>
        <end position="72"/>
    </location>
</feature>
<proteinExistence type="predicted"/>
<feature type="region of interest" description="Disordered" evidence="1">
    <location>
        <begin position="352"/>
        <end position="579"/>
    </location>
</feature>
<dbReference type="PROSITE" id="PS51025">
    <property type="entry name" value="PWI"/>
    <property type="match status" value="1"/>
</dbReference>
<keyword evidence="4" id="KW-1185">Reference proteome</keyword>
<dbReference type="InterPro" id="IPR052768">
    <property type="entry name" value="RBM25"/>
</dbReference>
<evidence type="ECO:0000313" key="3">
    <source>
        <dbReference type="EMBL" id="QPH09579.1"/>
    </source>
</evidence>